<name>A0A553PGJ0_TIGCA</name>
<dbReference type="AlphaFoldDB" id="A0A553PGJ0"/>
<keyword evidence="3" id="KW-1185">Reference proteome</keyword>
<keyword evidence="1" id="KW-1133">Transmembrane helix</keyword>
<protein>
    <submittedName>
        <fullName evidence="2">Uncharacterized protein</fullName>
    </submittedName>
</protein>
<organism evidence="2 3">
    <name type="scientific">Tigriopus californicus</name>
    <name type="common">Marine copepod</name>
    <dbReference type="NCBI Taxonomy" id="6832"/>
    <lineage>
        <taxon>Eukaryota</taxon>
        <taxon>Metazoa</taxon>
        <taxon>Ecdysozoa</taxon>
        <taxon>Arthropoda</taxon>
        <taxon>Crustacea</taxon>
        <taxon>Multicrustacea</taxon>
        <taxon>Hexanauplia</taxon>
        <taxon>Copepoda</taxon>
        <taxon>Harpacticoida</taxon>
        <taxon>Harpacticidae</taxon>
        <taxon>Tigriopus</taxon>
    </lineage>
</organism>
<accession>A0A553PGJ0</accession>
<dbReference type="PANTHER" id="PTHR22168">
    <property type="entry name" value="TMEM26 PROTEIN"/>
    <property type="match status" value="1"/>
</dbReference>
<dbReference type="PANTHER" id="PTHR22168:SF7">
    <property type="entry name" value="TRANSMEMBRANE PROTEIN 26-LIKE"/>
    <property type="match status" value="1"/>
</dbReference>
<evidence type="ECO:0000256" key="1">
    <source>
        <dbReference type="SAM" id="Phobius"/>
    </source>
</evidence>
<reference evidence="2 3" key="1">
    <citation type="journal article" date="2018" name="Nat. Ecol. Evol.">
        <title>Genomic signatures of mitonuclear coevolution across populations of Tigriopus californicus.</title>
        <authorList>
            <person name="Barreto F.S."/>
            <person name="Watson E.T."/>
            <person name="Lima T.G."/>
            <person name="Willett C.S."/>
            <person name="Edmands S."/>
            <person name="Li W."/>
            <person name="Burton R.S."/>
        </authorList>
    </citation>
    <scope>NUCLEOTIDE SEQUENCE [LARGE SCALE GENOMIC DNA]</scope>
    <source>
        <strain evidence="2 3">San Diego</strain>
    </source>
</reference>
<dbReference type="InterPro" id="IPR019169">
    <property type="entry name" value="Transmembrane_26"/>
</dbReference>
<keyword evidence="1" id="KW-0472">Membrane</keyword>
<comment type="caution">
    <text evidence="2">The sequence shown here is derived from an EMBL/GenBank/DDBJ whole genome shotgun (WGS) entry which is preliminary data.</text>
</comment>
<evidence type="ECO:0000313" key="2">
    <source>
        <dbReference type="EMBL" id="TRY76799.1"/>
    </source>
</evidence>
<feature type="transmembrane region" description="Helical" evidence="1">
    <location>
        <begin position="19"/>
        <end position="40"/>
    </location>
</feature>
<proteinExistence type="predicted"/>
<dbReference type="Pfam" id="PF09772">
    <property type="entry name" value="Tmem26"/>
    <property type="match status" value="1"/>
</dbReference>
<dbReference type="Proteomes" id="UP000318571">
    <property type="component" value="Chromosome 5"/>
</dbReference>
<feature type="non-terminal residue" evidence="2">
    <location>
        <position position="160"/>
    </location>
</feature>
<keyword evidence="1" id="KW-0812">Transmembrane</keyword>
<gene>
    <name evidence="2" type="ORF">TCAL_10458</name>
</gene>
<dbReference type="EMBL" id="VCGU01000004">
    <property type="protein sequence ID" value="TRY76799.1"/>
    <property type="molecule type" value="Genomic_DNA"/>
</dbReference>
<evidence type="ECO:0000313" key="3">
    <source>
        <dbReference type="Proteomes" id="UP000318571"/>
    </source>
</evidence>
<sequence length="160" mass="18503">MILMVEGFHALCYRKGEELAWLCPSVLIYLSCIIPSIWILELRTNRKQLLCQYLTAVQEMPKNNKLQSVVSDIMQISEEDIKEAHESCRNNPEQANPTIVPENEIPGFGFNTQLKPEQWTRILEQVVLVVLIWGRWLLPKGRLSRDQFSQMMLVFIGMAA</sequence>